<dbReference type="Gene3D" id="1.10.510.10">
    <property type="entry name" value="Transferase(Phosphotransferase) domain 1"/>
    <property type="match status" value="1"/>
</dbReference>
<evidence type="ECO:0000313" key="3">
    <source>
        <dbReference type="Proteomes" id="UP000011713"/>
    </source>
</evidence>
<name>M4B1G0_HYAAE</name>
<protein>
    <recommendedName>
        <fullName evidence="4">Protein kinase domain-containing protein</fullName>
    </recommendedName>
</protein>
<dbReference type="InterPro" id="IPR011009">
    <property type="entry name" value="Kinase-like_dom_sf"/>
</dbReference>
<dbReference type="VEuPathDB" id="FungiDB:HpaG800107"/>
<reference evidence="3" key="1">
    <citation type="journal article" date="2010" name="Science">
        <title>Signatures of adaptation to obligate biotrophy in the Hyaloperonospora arabidopsidis genome.</title>
        <authorList>
            <person name="Baxter L."/>
            <person name="Tripathy S."/>
            <person name="Ishaque N."/>
            <person name="Boot N."/>
            <person name="Cabral A."/>
            <person name="Kemen E."/>
            <person name="Thines M."/>
            <person name="Ah-Fong A."/>
            <person name="Anderson R."/>
            <person name="Badejoko W."/>
            <person name="Bittner-Eddy P."/>
            <person name="Boore J.L."/>
            <person name="Chibucos M.C."/>
            <person name="Coates M."/>
            <person name="Dehal P."/>
            <person name="Delehaunty K."/>
            <person name="Dong S."/>
            <person name="Downton P."/>
            <person name="Dumas B."/>
            <person name="Fabro G."/>
            <person name="Fronick C."/>
            <person name="Fuerstenberg S.I."/>
            <person name="Fulton L."/>
            <person name="Gaulin E."/>
            <person name="Govers F."/>
            <person name="Hughes L."/>
            <person name="Humphray S."/>
            <person name="Jiang R.H."/>
            <person name="Judelson H."/>
            <person name="Kamoun S."/>
            <person name="Kyung K."/>
            <person name="Meijer H."/>
            <person name="Minx P."/>
            <person name="Morris P."/>
            <person name="Nelson J."/>
            <person name="Phuntumart V."/>
            <person name="Qutob D."/>
            <person name="Rehmany A."/>
            <person name="Rougon-Cardoso A."/>
            <person name="Ryden P."/>
            <person name="Torto-Alalibo T."/>
            <person name="Studholme D."/>
            <person name="Wang Y."/>
            <person name="Win J."/>
            <person name="Wood J."/>
            <person name="Clifton S.W."/>
            <person name="Rogers J."/>
            <person name="Van den Ackerveken G."/>
            <person name="Jones J.D."/>
            <person name="McDowell J.M."/>
            <person name="Beynon J."/>
            <person name="Tyler B.M."/>
        </authorList>
    </citation>
    <scope>NUCLEOTIDE SEQUENCE [LARGE SCALE GENOMIC DNA]</scope>
    <source>
        <strain evidence="3">Emoy2</strain>
    </source>
</reference>
<dbReference type="Proteomes" id="UP000011713">
    <property type="component" value="Unassembled WGS sequence"/>
</dbReference>
<sequence length="621" mass="69346">MHGVCSSPLSSIDGEEDAASAIGFVPSPETKQSTRRSAGKKSRAKARKTIVPSRKRRKPTAAGTKSTQTLVQAAPRDFVAYLVEQLSAEQQIKYATEFGTTQDALVQLPAVEQWPNKRQRVALSRWLRVLGFVSSATLKDNVFCVDKTVADSVRAALMKDASVASGSSDAHDGAVFGSDGCSLGNGGAHQREKCESDAEMVRLQKHYEKMEAMTVEILSFSENRMLSSLHHEVIADAMESVLARSSVRRDRRLARRRSMLGRTSARRLSIGLASPCSTLQPLVADRIRDREKIDMRMSLTPVKCRVSPGDRGLTEKKTLQGERVLCLILYSGLIDMKSFKEVLRKVSIRAYAWIIADYSKRHPRGHYHASGAYKEVYKVFSSEQNRLEAISMMDISALEVIGNQSVICQEVAHSVLLSHATGDGICPNFLRVYDVFLAPDQPRPDLWGNRAHRKPNVARGDDVDTLCHTLYRFTVLFGLPGQNPSESKGIDKVWQLLLTHLRPEDPALTRLQRRSRRTKGVYEAQVLAKSQFDKDKSLYSIASGTNDIIRRCREGLQSVPGAMELLNKLVDFDPVKRPTLKQVMYHPVFSGYRLCDDATPPDYVISYYKNRHQGGHMIPDV</sequence>
<reference evidence="2" key="2">
    <citation type="submission" date="2015-06" db="UniProtKB">
        <authorList>
            <consortium name="EnsemblProtists"/>
        </authorList>
    </citation>
    <scope>IDENTIFICATION</scope>
    <source>
        <strain evidence="2">Emoy2</strain>
    </source>
</reference>
<organism evidence="2 3">
    <name type="scientific">Hyaloperonospora arabidopsidis (strain Emoy2)</name>
    <name type="common">Downy mildew agent</name>
    <name type="synonym">Peronospora arabidopsidis</name>
    <dbReference type="NCBI Taxonomy" id="559515"/>
    <lineage>
        <taxon>Eukaryota</taxon>
        <taxon>Sar</taxon>
        <taxon>Stramenopiles</taxon>
        <taxon>Oomycota</taxon>
        <taxon>Peronosporomycetes</taxon>
        <taxon>Peronosporales</taxon>
        <taxon>Peronosporaceae</taxon>
        <taxon>Hyaloperonospora</taxon>
    </lineage>
</organism>
<keyword evidence="3" id="KW-1185">Reference proteome</keyword>
<evidence type="ECO:0000256" key="1">
    <source>
        <dbReference type="SAM" id="MobiDB-lite"/>
    </source>
</evidence>
<dbReference type="InParanoid" id="M4B1G0"/>
<feature type="compositionally biased region" description="Basic residues" evidence="1">
    <location>
        <begin position="33"/>
        <end position="59"/>
    </location>
</feature>
<evidence type="ECO:0008006" key="4">
    <source>
        <dbReference type="Google" id="ProtNLM"/>
    </source>
</evidence>
<dbReference type="EMBL" id="JH597776">
    <property type="status" value="NOT_ANNOTATED_CDS"/>
    <property type="molecule type" value="Genomic_DNA"/>
</dbReference>
<dbReference type="eggNOG" id="ENOG502R1E5">
    <property type="taxonomic scope" value="Eukaryota"/>
</dbReference>
<dbReference type="AlphaFoldDB" id="M4B1G0"/>
<accession>M4B1G0</accession>
<dbReference type="SUPFAM" id="SSF56112">
    <property type="entry name" value="Protein kinase-like (PK-like)"/>
    <property type="match status" value="1"/>
</dbReference>
<feature type="region of interest" description="Disordered" evidence="1">
    <location>
        <begin position="1"/>
        <end position="68"/>
    </location>
</feature>
<evidence type="ECO:0000313" key="2">
    <source>
        <dbReference type="EnsemblProtists" id="HpaP800107"/>
    </source>
</evidence>
<dbReference type="EnsemblProtists" id="HpaT800107">
    <property type="protein sequence ID" value="HpaP800107"/>
    <property type="gene ID" value="HpaG800107"/>
</dbReference>
<proteinExistence type="predicted"/>
<dbReference type="HOGENOM" id="CLU_440377_0_0_1"/>